<evidence type="ECO:0000259" key="8">
    <source>
        <dbReference type="Pfam" id="PF02687"/>
    </source>
</evidence>
<dbReference type="InterPro" id="IPR025857">
    <property type="entry name" value="MacB_PCD"/>
</dbReference>
<evidence type="ECO:0000313" key="10">
    <source>
        <dbReference type="EMBL" id="TCV82511.1"/>
    </source>
</evidence>
<keyword evidence="5 7" id="KW-0472">Membrane</keyword>
<dbReference type="InterPro" id="IPR003838">
    <property type="entry name" value="ABC3_permease_C"/>
</dbReference>
<evidence type="ECO:0000256" key="1">
    <source>
        <dbReference type="ARBA" id="ARBA00004651"/>
    </source>
</evidence>
<evidence type="ECO:0000256" key="4">
    <source>
        <dbReference type="ARBA" id="ARBA00022989"/>
    </source>
</evidence>
<feature type="transmembrane region" description="Helical" evidence="7">
    <location>
        <begin position="364"/>
        <end position="390"/>
    </location>
</feature>
<dbReference type="PANTHER" id="PTHR30572:SF4">
    <property type="entry name" value="ABC TRANSPORTER PERMEASE YTRF"/>
    <property type="match status" value="1"/>
</dbReference>
<dbReference type="Pfam" id="PF12704">
    <property type="entry name" value="MacB_PCD"/>
    <property type="match status" value="1"/>
</dbReference>
<comment type="similarity">
    <text evidence="6">Belongs to the ABC-4 integral membrane protein family.</text>
</comment>
<organism evidence="10 11">
    <name type="scientific">Sulfurirhabdus autotrophica</name>
    <dbReference type="NCBI Taxonomy" id="1706046"/>
    <lineage>
        <taxon>Bacteria</taxon>
        <taxon>Pseudomonadati</taxon>
        <taxon>Pseudomonadota</taxon>
        <taxon>Betaproteobacteria</taxon>
        <taxon>Nitrosomonadales</taxon>
        <taxon>Sulfuricellaceae</taxon>
        <taxon>Sulfurirhabdus</taxon>
    </lineage>
</organism>
<dbReference type="PANTHER" id="PTHR30572">
    <property type="entry name" value="MEMBRANE COMPONENT OF TRANSPORTER-RELATED"/>
    <property type="match status" value="1"/>
</dbReference>
<evidence type="ECO:0000313" key="11">
    <source>
        <dbReference type="Proteomes" id="UP000295367"/>
    </source>
</evidence>
<evidence type="ECO:0000256" key="2">
    <source>
        <dbReference type="ARBA" id="ARBA00022475"/>
    </source>
</evidence>
<feature type="transmembrane region" description="Helical" evidence="7">
    <location>
        <begin position="283"/>
        <end position="308"/>
    </location>
</feature>
<comment type="subcellular location">
    <subcellularLocation>
        <location evidence="1">Cell membrane</location>
        <topology evidence="1">Multi-pass membrane protein</topology>
    </subcellularLocation>
</comment>
<dbReference type="GO" id="GO:0005886">
    <property type="term" value="C:plasma membrane"/>
    <property type="evidence" value="ECO:0007669"/>
    <property type="project" value="UniProtKB-SubCell"/>
</dbReference>
<sequence>MKKLALMAEAWGAMALNRMRAGLTMLGMIIGVASVVLMLAIGQGAQSTVNDSIASMGANLFIILSGATTSGGLRFGSGTTPTLTLEDSQAISKLTTIKAVAPIYSGTAQLAYGANNWSTSVSGTTQQYLEVRNWSLDSGQSFNASDVRAASKVVLIGQTVAKNLFGEEDPVGKTIRIKNSPFLVIGLLSNKGQSLDGRDQDDTALVPVTTAQTKLFGNPFPGTVRYIMAQAISDNMMEEAEQDIAQALRLRHRISVNAEDDFTVRNLAALAETAASATKVLSFMLGAIASISLLVGGIGIMNIMLVSVTERTREIGIRMAIGARRKDILLQFLLEAVMICVMGGLAGVLLGVMGAWLVSKFAEMTVVVTLNSIGISFLFAAATGIFFGFYPARKAAYLKPVEALRYE</sequence>
<evidence type="ECO:0000256" key="7">
    <source>
        <dbReference type="SAM" id="Phobius"/>
    </source>
</evidence>
<name>A0A4R3XUT4_9PROT</name>
<evidence type="ECO:0000256" key="3">
    <source>
        <dbReference type="ARBA" id="ARBA00022692"/>
    </source>
</evidence>
<dbReference type="GO" id="GO:0022857">
    <property type="term" value="F:transmembrane transporter activity"/>
    <property type="evidence" value="ECO:0007669"/>
    <property type="project" value="TreeGrafter"/>
</dbReference>
<dbReference type="RefSeq" id="WP_124944993.1">
    <property type="nucleotide sequence ID" value="NZ_BHVT01000007.1"/>
</dbReference>
<keyword evidence="11" id="KW-1185">Reference proteome</keyword>
<dbReference type="Proteomes" id="UP000295367">
    <property type="component" value="Unassembled WGS sequence"/>
</dbReference>
<dbReference type="Pfam" id="PF02687">
    <property type="entry name" value="FtsX"/>
    <property type="match status" value="1"/>
</dbReference>
<evidence type="ECO:0000259" key="9">
    <source>
        <dbReference type="Pfam" id="PF12704"/>
    </source>
</evidence>
<feature type="transmembrane region" description="Helical" evidence="7">
    <location>
        <begin position="21"/>
        <end position="42"/>
    </location>
</feature>
<protein>
    <submittedName>
        <fullName evidence="10">Putative ABC transport system permease protein</fullName>
    </submittedName>
</protein>
<keyword evidence="4 7" id="KW-1133">Transmembrane helix</keyword>
<dbReference type="AlphaFoldDB" id="A0A4R3XUT4"/>
<comment type="caution">
    <text evidence="10">The sequence shown here is derived from an EMBL/GenBank/DDBJ whole genome shotgun (WGS) entry which is preliminary data.</text>
</comment>
<keyword evidence="3 7" id="KW-0812">Transmembrane</keyword>
<gene>
    <name evidence="10" type="ORF">EDC63_1205</name>
</gene>
<accession>A0A4R3XUT4</accession>
<proteinExistence type="inferred from homology"/>
<evidence type="ECO:0000256" key="5">
    <source>
        <dbReference type="ARBA" id="ARBA00023136"/>
    </source>
</evidence>
<reference evidence="10 11" key="1">
    <citation type="submission" date="2019-03" db="EMBL/GenBank/DDBJ databases">
        <title>Genomic Encyclopedia of Type Strains, Phase IV (KMG-IV): sequencing the most valuable type-strain genomes for metagenomic binning, comparative biology and taxonomic classification.</title>
        <authorList>
            <person name="Goeker M."/>
        </authorList>
    </citation>
    <scope>NUCLEOTIDE SEQUENCE [LARGE SCALE GENOMIC DNA]</scope>
    <source>
        <strain evidence="10 11">DSM 100309</strain>
    </source>
</reference>
<dbReference type="OrthoDB" id="4814201at2"/>
<keyword evidence="2" id="KW-1003">Cell membrane</keyword>
<dbReference type="InterPro" id="IPR050250">
    <property type="entry name" value="Macrolide_Exporter_MacB"/>
</dbReference>
<evidence type="ECO:0000256" key="6">
    <source>
        <dbReference type="ARBA" id="ARBA00038076"/>
    </source>
</evidence>
<feature type="domain" description="ABC3 transporter permease C-terminal" evidence="8">
    <location>
        <begin position="287"/>
        <end position="399"/>
    </location>
</feature>
<feature type="domain" description="MacB-like periplasmic core" evidence="9">
    <location>
        <begin position="22"/>
        <end position="246"/>
    </location>
</feature>
<feature type="transmembrane region" description="Helical" evidence="7">
    <location>
        <begin position="329"/>
        <end position="358"/>
    </location>
</feature>
<dbReference type="EMBL" id="SMCO01000020">
    <property type="protein sequence ID" value="TCV82511.1"/>
    <property type="molecule type" value="Genomic_DNA"/>
</dbReference>